<name>A0A9W8XKH3_9PLEO</name>
<dbReference type="Proteomes" id="UP001140513">
    <property type="component" value="Unassembled WGS sequence"/>
</dbReference>
<accession>A0A9W8XKH3</accession>
<dbReference type="RefSeq" id="XP_056070247.1">
    <property type="nucleotide sequence ID" value="XM_056216000.1"/>
</dbReference>
<dbReference type="AlphaFoldDB" id="A0A9W8XKH3"/>
<dbReference type="EMBL" id="JAPEUX010000005">
    <property type="protein sequence ID" value="KAJ4351891.1"/>
    <property type="molecule type" value="Genomic_DNA"/>
</dbReference>
<dbReference type="OrthoDB" id="3797028at2759"/>
<reference evidence="2" key="1">
    <citation type="submission" date="2022-10" db="EMBL/GenBank/DDBJ databases">
        <title>Tapping the CABI collections for fungal endophytes: first genome assemblies for Collariella, Neodidymelliopsis, Ascochyta clinopodiicola, Didymella pomorum, Didymosphaeria variabile, Neocosmospora piperis and Neocucurbitaria cava.</title>
        <authorList>
            <person name="Hill R."/>
        </authorList>
    </citation>
    <scope>NUCLEOTIDE SEQUENCE</scope>
    <source>
        <strain evidence="2">IMI 356815</strain>
    </source>
</reference>
<feature type="coiled-coil region" evidence="1">
    <location>
        <begin position="88"/>
        <end position="125"/>
    </location>
</feature>
<evidence type="ECO:0000256" key="1">
    <source>
        <dbReference type="SAM" id="Coils"/>
    </source>
</evidence>
<dbReference type="GeneID" id="80910765"/>
<sequence length="217" mass="24767">MSTTFSYPITAKGEQEVLLPIIKACVSGFADISNVELAEAIKVLQGVTHRSPLLPFICPSGISELKGILLDSLEEEEDADIERSEDGLHNALFNIEAYRKAMEQVEEAETTMKFYKVQMKKAQELFVYTIMYQKKQEKARETGQIVTPNYAAWLTTRPVITLEVMEKEDWVKRRLEKKKAERKTGVSREQRDFVCVVAETLKKNRVLFEGDTEILGL</sequence>
<evidence type="ECO:0000313" key="3">
    <source>
        <dbReference type="Proteomes" id="UP001140513"/>
    </source>
</evidence>
<comment type="caution">
    <text evidence="2">The sequence shown here is derived from an EMBL/GenBank/DDBJ whole genome shotgun (WGS) entry which is preliminary data.</text>
</comment>
<evidence type="ECO:0000313" key="2">
    <source>
        <dbReference type="EMBL" id="KAJ4351891.1"/>
    </source>
</evidence>
<proteinExistence type="predicted"/>
<gene>
    <name evidence="2" type="ORF">N0V89_007235</name>
</gene>
<protein>
    <submittedName>
        <fullName evidence="2">Uncharacterized protein</fullName>
    </submittedName>
</protein>
<keyword evidence="1" id="KW-0175">Coiled coil</keyword>
<keyword evidence="3" id="KW-1185">Reference proteome</keyword>
<organism evidence="2 3">
    <name type="scientific">Didymosphaeria variabile</name>
    <dbReference type="NCBI Taxonomy" id="1932322"/>
    <lineage>
        <taxon>Eukaryota</taxon>
        <taxon>Fungi</taxon>
        <taxon>Dikarya</taxon>
        <taxon>Ascomycota</taxon>
        <taxon>Pezizomycotina</taxon>
        <taxon>Dothideomycetes</taxon>
        <taxon>Pleosporomycetidae</taxon>
        <taxon>Pleosporales</taxon>
        <taxon>Massarineae</taxon>
        <taxon>Didymosphaeriaceae</taxon>
        <taxon>Didymosphaeria</taxon>
    </lineage>
</organism>